<sequence length="43" mass="4950">MQKAADYVFEPDYELTPLDSLALFIKTNKHLPEIPSANKMLQK</sequence>
<protein>
    <submittedName>
        <fullName evidence="1">Uncharacterized protein</fullName>
    </submittedName>
</protein>
<dbReference type="Proteomes" id="UP001597418">
    <property type="component" value="Unassembled WGS sequence"/>
</dbReference>
<gene>
    <name evidence="1" type="ORF">ACFSQ6_03560</name>
</gene>
<organism evidence="1 2">
    <name type="scientific">Sphingobacterium populi</name>
    <dbReference type="NCBI Taxonomy" id="1812824"/>
    <lineage>
        <taxon>Bacteria</taxon>
        <taxon>Pseudomonadati</taxon>
        <taxon>Bacteroidota</taxon>
        <taxon>Sphingobacteriia</taxon>
        <taxon>Sphingobacteriales</taxon>
        <taxon>Sphingobacteriaceae</taxon>
        <taxon>Sphingobacterium</taxon>
    </lineage>
</organism>
<proteinExistence type="predicted"/>
<dbReference type="EMBL" id="JBHUMB010000005">
    <property type="protein sequence ID" value="MFD2742461.1"/>
    <property type="molecule type" value="Genomic_DNA"/>
</dbReference>
<name>A0ABW5UBW8_9SPHI</name>
<comment type="caution">
    <text evidence="1">The sequence shown here is derived from an EMBL/GenBank/DDBJ whole genome shotgun (WGS) entry which is preliminary data.</text>
</comment>
<dbReference type="RefSeq" id="WP_380883800.1">
    <property type="nucleotide sequence ID" value="NZ_JBHUMB010000005.1"/>
</dbReference>
<reference evidence="2" key="1">
    <citation type="journal article" date="2019" name="Int. J. Syst. Evol. Microbiol.">
        <title>The Global Catalogue of Microorganisms (GCM) 10K type strain sequencing project: providing services to taxonomists for standard genome sequencing and annotation.</title>
        <authorList>
            <consortium name="The Broad Institute Genomics Platform"/>
            <consortium name="The Broad Institute Genome Sequencing Center for Infectious Disease"/>
            <person name="Wu L."/>
            <person name="Ma J."/>
        </authorList>
    </citation>
    <scope>NUCLEOTIDE SEQUENCE [LARGE SCALE GENOMIC DNA]</scope>
    <source>
        <strain evidence="2">KCTC 42247</strain>
    </source>
</reference>
<accession>A0ABW5UBW8</accession>
<evidence type="ECO:0000313" key="1">
    <source>
        <dbReference type="EMBL" id="MFD2742461.1"/>
    </source>
</evidence>
<keyword evidence="2" id="KW-1185">Reference proteome</keyword>
<evidence type="ECO:0000313" key="2">
    <source>
        <dbReference type="Proteomes" id="UP001597418"/>
    </source>
</evidence>